<sequence>MNPTPPYREATMENHHYPFVATGVILNRSRNTDVELWEGKVRRIMGLLQIILGVTELSLGILVFLLPSDFKDVNCLGWGIWNGVIAIVTGFVGVSKLRTKGQARTYMGTSIITAILCGDCFMYAAIGVLSEQGILYIIMCIVFLLQTAISIIGATFSCSALCSTTDQVHQVMNPPSYSEVVLESQQHPSVSQGLLDNTTRPDGNFWRVNGRRIIGNVQIVIGGIEVALGIAVIFVPDETSTLVNQDYVGWGIWHGVFAILSGSLGVYSARKMWEVIGYAITSIITAVLCAGCVFYAFLKAVVEGEGDTRDLNLPIYIILTIVFLIQMLISVIGATFSCDSMTIQSRQVMNPSSNLEATLESQHTSSETPDCVNDPTRQNDIYWGANIQRVMGVLQIMFGGIECALGIVFIFLSECFFHSTNDYVGWGVSSGVFAMVSGLIGFFSVKKKYMVRTYVMASIINAVLCVDCLAYILIRAVPYGLFESCSSFYLAMHYSLCVVLSIQVIISTIGASFSRAALRFTTNHLQQGVEYTPLLLSQQYDPAPPYVGDASQSVLAYQITTTSADCLSEVPTTESTV</sequence>
<keyword evidence="3" id="KW-1185">Reference proteome</keyword>
<organism evidence="2 3">
    <name type="scientific">Holothuria leucospilota</name>
    <name type="common">Black long sea cucumber</name>
    <name type="synonym">Mertensiothuria leucospilota</name>
    <dbReference type="NCBI Taxonomy" id="206669"/>
    <lineage>
        <taxon>Eukaryota</taxon>
        <taxon>Metazoa</taxon>
        <taxon>Echinodermata</taxon>
        <taxon>Eleutherozoa</taxon>
        <taxon>Echinozoa</taxon>
        <taxon>Holothuroidea</taxon>
        <taxon>Aspidochirotacea</taxon>
        <taxon>Aspidochirotida</taxon>
        <taxon>Holothuriidae</taxon>
        <taxon>Holothuria</taxon>
    </lineage>
</organism>
<dbReference type="EMBL" id="JAIZAY010000019">
    <property type="protein sequence ID" value="KAJ8023298.1"/>
    <property type="molecule type" value="Genomic_DNA"/>
</dbReference>
<protein>
    <submittedName>
        <fullName evidence="2">Uncharacterized protein</fullName>
    </submittedName>
</protein>
<accession>A0A9Q1BF92</accession>
<feature type="transmembrane region" description="Helical" evidence="1">
    <location>
        <begin position="106"/>
        <end position="128"/>
    </location>
</feature>
<feature type="transmembrane region" description="Helical" evidence="1">
    <location>
        <begin position="390"/>
        <end position="411"/>
    </location>
</feature>
<feature type="transmembrane region" description="Helical" evidence="1">
    <location>
        <begin position="454"/>
        <end position="474"/>
    </location>
</feature>
<dbReference type="InterPro" id="IPR030417">
    <property type="entry name" value="MS4A"/>
</dbReference>
<dbReference type="Proteomes" id="UP001152320">
    <property type="component" value="Chromosome 19"/>
</dbReference>
<keyword evidence="1" id="KW-0472">Membrane</keyword>
<dbReference type="PANTHER" id="PTHR23320">
    <property type="entry name" value="MEMBRANE-SPANNING 4-DOMAINS SUBFAMILY A MS4A -RELATED"/>
    <property type="match status" value="1"/>
</dbReference>
<gene>
    <name evidence="2" type="ORF">HOLleu_35676</name>
</gene>
<evidence type="ECO:0000313" key="2">
    <source>
        <dbReference type="EMBL" id="KAJ8023298.1"/>
    </source>
</evidence>
<comment type="caution">
    <text evidence="2">The sequence shown here is derived from an EMBL/GenBank/DDBJ whole genome shotgun (WGS) entry which is preliminary data.</text>
</comment>
<keyword evidence="1" id="KW-1133">Transmembrane helix</keyword>
<reference evidence="2" key="1">
    <citation type="submission" date="2021-10" db="EMBL/GenBank/DDBJ databases">
        <title>Tropical sea cucumber genome reveals ecological adaptation and Cuvierian tubules defense mechanism.</title>
        <authorList>
            <person name="Chen T."/>
        </authorList>
    </citation>
    <scope>NUCLEOTIDE SEQUENCE</scope>
    <source>
        <strain evidence="2">Nanhai2018</strain>
        <tissue evidence="2">Muscle</tissue>
    </source>
</reference>
<evidence type="ECO:0000313" key="3">
    <source>
        <dbReference type="Proteomes" id="UP001152320"/>
    </source>
</evidence>
<evidence type="ECO:0000256" key="1">
    <source>
        <dbReference type="SAM" id="Phobius"/>
    </source>
</evidence>
<dbReference type="OrthoDB" id="5970442at2759"/>
<proteinExistence type="predicted"/>
<feature type="transmembrane region" description="Helical" evidence="1">
    <location>
        <begin position="213"/>
        <end position="235"/>
    </location>
</feature>
<feature type="transmembrane region" description="Helical" evidence="1">
    <location>
        <begin position="134"/>
        <end position="162"/>
    </location>
</feature>
<feature type="transmembrane region" description="Helical" evidence="1">
    <location>
        <begin position="486"/>
        <end position="509"/>
    </location>
</feature>
<feature type="transmembrane region" description="Helical" evidence="1">
    <location>
        <begin position="247"/>
        <end position="268"/>
    </location>
</feature>
<feature type="transmembrane region" description="Helical" evidence="1">
    <location>
        <begin position="313"/>
        <end position="336"/>
    </location>
</feature>
<feature type="transmembrane region" description="Helical" evidence="1">
    <location>
        <begin position="423"/>
        <end position="442"/>
    </location>
</feature>
<feature type="transmembrane region" description="Helical" evidence="1">
    <location>
        <begin position="78"/>
        <end position="94"/>
    </location>
</feature>
<feature type="transmembrane region" description="Helical" evidence="1">
    <location>
        <begin position="275"/>
        <end position="298"/>
    </location>
</feature>
<dbReference type="PANTHER" id="PTHR23320:SF165">
    <property type="entry name" value="MARVEL DOMAIN-CONTAINING PROTEIN"/>
    <property type="match status" value="1"/>
</dbReference>
<name>A0A9Q1BF92_HOLLE</name>
<feature type="transmembrane region" description="Helical" evidence="1">
    <location>
        <begin position="46"/>
        <end position="66"/>
    </location>
</feature>
<keyword evidence="1" id="KW-0812">Transmembrane</keyword>
<dbReference type="AlphaFoldDB" id="A0A9Q1BF92"/>